<evidence type="ECO:0000313" key="3">
    <source>
        <dbReference type="Proteomes" id="UP000193944"/>
    </source>
</evidence>
<feature type="compositionally biased region" description="Basic and acidic residues" evidence="1">
    <location>
        <begin position="23"/>
        <end position="42"/>
    </location>
</feature>
<gene>
    <name evidence="2" type="ORF">BCR32DRAFT_264911</name>
</gene>
<feature type="compositionally biased region" description="Low complexity" evidence="1">
    <location>
        <begin position="71"/>
        <end position="86"/>
    </location>
</feature>
<proteinExistence type="predicted"/>
<evidence type="ECO:0000256" key="1">
    <source>
        <dbReference type="SAM" id="MobiDB-lite"/>
    </source>
</evidence>
<comment type="caution">
    <text evidence="2">The sequence shown here is derived from an EMBL/GenBank/DDBJ whole genome shotgun (WGS) entry which is preliminary data.</text>
</comment>
<name>A0A1Y1XL82_9FUNG</name>
<feature type="compositionally biased region" description="Low complexity" evidence="1">
    <location>
        <begin position="93"/>
        <end position="117"/>
    </location>
</feature>
<feature type="compositionally biased region" description="Low complexity" evidence="1">
    <location>
        <begin position="1"/>
        <end position="22"/>
    </location>
</feature>
<evidence type="ECO:0000313" key="2">
    <source>
        <dbReference type="EMBL" id="ORX86520.1"/>
    </source>
</evidence>
<sequence>MQNSTNSKNKSSLKKNNIGNDNDVNKNVKGRDFVSNKKDNVNNKENISLNSDRKGSTKHNTTKGGKSRMDNNNNNNNNNNGNNNNNKHIKSTNNNRGKSNNEDNGNNHNKKGNNNNLSKKKSKQNLGLNKKSSFSSGYNKKSNRKNSNSDNIILKVPQPTEVFDKSVETVCVSKLPSYINGQLIDNGMDKFINLIKQSLTDLGKVKLIGVEPALALTISIILILEEQKTIRKPVILTKTLEDKNKNLKSGIIAELYPSTNKVISKVSK</sequence>
<reference evidence="2 3" key="1">
    <citation type="submission" date="2016-08" db="EMBL/GenBank/DDBJ databases">
        <title>A Parts List for Fungal Cellulosomes Revealed by Comparative Genomics.</title>
        <authorList>
            <consortium name="DOE Joint Genome Institute"/>
            <person name="Haitjema C.H."/>
            <person name="Gilmore S.P."/>
            <person name="Henske J.K."/>
            <person name="Solomon K.V."/>
            <person name="De Groot R."/>
            <person name="Kuo A."/>
            <person name="Mondo S.J."/>
            <person name="Salamov A.A."/>
            <person name="Labutti K."/>
            <person name="Zhao Z."/>
            <person name="Chiniquy J."/>
            <person name="Barry K."/>
            <person name="Brewer H.M."/>
            <person name="Purvine S.O."/>
            <person name="Wright A.T."/>
            <person name="Boxma B."/>
            <person name="Van Alen T."/>
            <person name="Hackstein J.H."/>
            <person name="Baker S.E."/>
            <person name="Grigoriev I.V."/>
            <person name="O'Malley M.A."/>
        </authorList>
    </citation>
    <scope>NUCLEOTIDE SEQUENCE [LARGE SCALE GENOMIC DNA]</scope>
    <source>
        <strain evidence="2 3">S4</strain>
    </source>
</reference>
<reference evidence="2 3" key="2">
    <citation type="submission" date="2016-08" db="EMBL/GenBank/DDBJ databases">
        <title>Pervasive Adenine N6-methylation of Active Genes in Fungi.</title>
        <authorList>
            <consortium name="DOE Joint Genome Institute"/>
            <person name="Mondo S.J."/>
            <person name="Dannebaum R.O."/>
            <person name="Kuo R.C."/>
            <person name="Labutti K."/>
            <person name="Haridas S."/>
            <person name="Kuo A."/>
            <person name="Salamov A."/>
            <person name="Ahrendt S.R."/>
            <person name="Lipzen A."/>
            <person name="Sullivan W."/>
            <person name="Andreopoulos W.B."/>
            <person name="Clum A."/>
            <person name="Lindquist E."/>
            <person name="Daum C."/>
            <person name="Ramamoorthy G.K."/>
            <person name="Gryganskyi A."/>
            <person name="Culley D."/>
            <person name="Magnuson J.K."/>
            <person name="James T.Y."/>
            <person name="O'Malley M.A."/>
            <person name="Stajich J.E."/>
            <person name="Spatafora J.W."/>
            <person name="Visel A."/>
            <person name="Grigoriev I.V."/>
        </authorList>
    </citation>
    <scope>NUCLEOTIDE SEQUENCE [LARGE SCALE GENOMIC DNA]</scope>
    <source>
        <strain evidence="2 3">S4</strain>
    </source>
</reference>
<keyword evidence="3" id="KW-1185">Reference proteome</keyword>
<dbReference type="AlphaFoldDB" id="A0A1Y1XL82"/>
<organism evidence="2 3">
    <name type="scientific">Anaeromyces robustus</name>
    <dbReference type="NCBI Taxonomy" id="1754192"/>
    <lineage>
        <taxon>Eukaryota</taxon>
        <taxon>Fungi</taxon>
        <taxon>Fungi incertae sedis</taxon>
        <taxon>Chytridiomycota</taxon>
        <taxon>Chytridiomycota incertae sedis</taxon>
        <taxon>Neocallimastigomycetes</taxon>
        <taxon>Neocallimastigales</taxon>
        <taxon>Neocallimastigaceae</taxon>
        <taxon>Anaeromyces</taxon>
    </lineage>
</organism>
<accession>A0A1Y1XL82</accession>
<dbReference type="Proteomes" id="UP000193944">
    <property type="component" value="Unassembled WGS sequence"/>
</dbReference>
<dbReference type="EMBL" id="MCFG01000020">
    <property type="protein sequence ID" value="ORX86520.1"/>
    <property type="molecule type" value="Genomic_DNA"/>
</dbReference>
<feature type="region of interest" description="Disordered" evidence="1">
    <location>
        <begin position="1"/>
        <end position="153"/>
    </location>
</feature>
<protein>
    <submittedName>
        <fullName evidence="2">Uncharacterized protein</fullName>
    </submittedName>
</protein>
<feature type="compositionally biased region" description="Low complexity" evidence="1">
    <location>
        <begin position="124"/>
        <end position="151"/>
    </location>
</feature>
<dbReference type="OrthoDB" id="2155234at2759"/>